<comment type="caution">
    <text evidence="2">The sequence shown here is derived from an EMBL/GenBank/DDBJ whole genome shotgun (WGS) entry which is preliminary data.</text>
</comment>
<evidence type="ECO:0000259" key="1">
    <source>
        <dbReference type="Pfam" id="PF02754"/>
    </source>
</evidence>
<accession>A0A5C7SRU6</accession>
<protein>
    <submittedName>
        <fullName evidence="2">(Fe-S)-binding protein</fullName>
    </submittedName>
</protein>
<gene>
    <name evidence="2" type="ORF">E6Q80_07625</name>
</gene>
<evidence type="ECO:0000313" key="2">
    <source>
        <dbReference type="EMBL" id="TXH86568.1"/>
    </source>
</evidence>
<dbReference type="GO" id="GO:0016491">
    <property type="term" value="F:oxidoreductase activity"/>
    <property type="evidence" value="ECO:0007669"/>
    <property type="project" value="UniProtKB-ARBA"/>
</dbReference>
<dbReference type="EMBL" id="SSFD01000106">
    <property type="protein sequence ID" value="TXH86568.1"/>
    <property type="molecule type" value="Genomic_DNA"/>
</dbReference>
<dbReference type="Pfam" id="PF02754">
    <property type="entry name" value="CCG"/>
    <property type="match status" value="2"/>
</dbReference>
<dbReference type="Proteomes" id="UP000321192">
    <property type="component" value="Unassembled WGS sequence"/>
</dbReference>
<feature type="domain" description="Cysteine-rich" evidence="1">
    <location>
        <begin position="153"/>
        <end position="236"/>
    </location>
</feature>
<dbReference type="PANTHER" id="PTHR30296">
    <property type="entry name" value="UNCHARACTERIZED PROTEIN YKGE"/>
    <property type="match status" value="1"/>
</dbReference>
<dbReference type="RefSeq" id="WP_276658022.1">
    <property type="nucleotide sequence ID" value="NZ_SSFD01000106.1"/>
</dbReference>
<sequence length="269" mass="28319">MNAPPSVSRSDSRSDSRPVSPRVALFATCLVDAMRPSVGFAALKLLRDAGCRVEIPQAQTCCGQPAFNSGDTAHAATLARHFIETFEGYDYVVAPSGSCIGMTKVHYAEALADDPAWAERARRLGERSFELMSFLVDVMGYAPPDVKLDTSFTYHDSCSGLRELGVHDQPRALLGQVAGLTLKPLEGNDVCCGFGGTFCVKYAAISNAVVGEKAEAIERSGAQLLLGGDLGCLMNMAGKLKRKGSSVRAFHAAEVLAGMGGGPAIGEEG</sequence>
<organism evidence="2 3">
    <name type="scientific">Thauera aminoaromatica</name>
    <dbReference type="NCBI Taxonomy" id="164330"/>
    <lineage>
        <taxon>Bacteria</taxon>
        <taxon>Pseudomonadati</taxon>
        <taxon>Pseudomonadota</taxon>
        <taxon>Betaproteobacteria</taxon>
        <taxon>Rhodocyclales</taxon>
        <taxon>Zoogloeaceae</taxon>
        <taxon>Thauera</taxon>
    </lineage>
</organism>
<dbReference type="AlphaFoldDB" id="A0A5C7SRU6"/>
<evidence type="ECO:0000313" key="3">
    <source>
        <dbReference type="Proteomes" id="UP000321192"/>
    </source>
</evidence>
<dbReference type="GO" id="GO:0005829">
    <property type="term" value="C:cytosol"/>
    <property type="evidence" value="ECO:0007669"/>
    <property type="project" value="TreeGrafter"/>
</dbReference>
<reference evidence="2 3" key="1">
    <citation type="submission" date="2018-09" db="EMBL/GenBank/DDBJ databases">
        <title>Metagenome Assembled Genomes from an Advanced Water Purification Facility.</title>
        <authorList>
            <person name="Stamps B.W."/>
            <person name="Spear J.R."/>
        </authorList>
    </citation>
    <scope>NUCLEOTIDE SEQUENCE [LARGE SCALE GENOMIC DNA]</scope>
    <source>
        <strain evidence="2">Bin_27_1</strain>
    </source>
</reference>
<proteinExistence type="predicted"/>
<feature type="domain" description="Cysteine-rich" evidence="1">
    <location>
        <begin position="23"/>
        <end position="102"/>
    </location>
</feature>
<name>A0A5C7SRU6_THASP</name>
<dbReference type="InterPro" id="IPR004017">
    <property type="entry name" value="Cys_rich_dom"/>
</dbReference>
<dbReference type="PANTHER" id="PTHR30296:SF0">
    <property type="entry name" value="LACTATE UTILIZATION PROTEIN A"/>
    <property type="match status" value="1"/>
</dbReference>